<feature type="transmembrane region" description="Helical" evidence="8">
    <location>
        <begin position="467"/>
        <end position="486"/>
    </location>
</feature>
<proteinExistence type="inferred from homology"/>
<evidence type="ECO:0000313" key="10">
    <source>
        <dbReference type="Proteomes" id="UP000640333"/>
    </source>
</evidence>
<dbReference type="GO" id="GO:0005886">
    <property type="term" value="C:plasma membrane"/>
    <property type="evidence" value="ECO:0007669"/>
    <property type="project" value="UniProtKB-SubCell"/>
</dbReference>
<comment type="caution">
    <text evidence="9">The sequence shown here is derived from an EMBL/GenBank/DDBJ whole genome shotgun (WGS) entry which is preliminary data.</text>
</comment>
<feature type="transmembrane region" description="Helical" evidence="8">
    <location>
        <begin position="74"/>
        <end position="92"/>
    </location>
</feature>
<dbReference type="EMBL" id="JADEYS010000014">
    <property type="protein sequence ID" value="MBE9398359.1"/>
    <property type="molecule type" value="Genomic_DNA"/>
</dbReference>
<keyword evidence="4" id="KW-1003">Cell membrane</keyword>
<feature type="transmembrane region" description="Helical" evidence="8">
    <location>
        <begin position="206"/>
        <end position="231"/>
    </location>
</feature>
<comment type="subcellular location">
    <subcellularLocation>
        <location evidence="1">Cell membrane</location>
        <topology evidence="1">Multi-pass membrane protein</topology>
    </subcellularLocation>
</comment>
<dbReference type="GO" id="GO:0022857">
    <property type="term" value="F:transmembrane transporter activity"/>
    <property type="evidence" value="ECO:0007669"/>
    <property type="project" value="InterPro"/>
</dbReference>
<evidence type="ECO:0000256" key="2">
    <source>
        <dbReference type="ARBA" id="ARBA00005658"/>
    </source>
</evidence>
<organism evidence="9 10">
    <name type="scientific">Pontibacterium sinense</name>
    <dbReference type="NCBI Taxonomy" id="2781979"/>
    <lineage>
        <taxon>Bacteria</taxon>
        <taxon>Pseudomonadati</taxon>
        <taxon>Pseudomonadota</taxon>
        <taxon>Gammaproteobacteria</taxon>
        <taxon>Oceanospirillales</taxon>
        <taxon>Oceanospirillaceae</taxon>
        <taxon>Pontibacterium</taxon>
    </lineage>
</organism>
<sequence>MRSSGKQPAPLSTTTDYQVGQDNIQPFGLDIHNLVFPISAACIVVFVALTLLFQEQSATLFNELRPWLTTQLDWFFVISVNFFVLFCLYIAFSRTGRVRIGGPDAKPEFSYPGWLAMLFSAGIGIGLMFFGVLEPVNHMLSPPLGITPESAEAARLGIAASAFHWGMSAWAVYAVVGLALAYFTFNHGLPLTLRSAFYPLLGDRVWGLPGHLIDILAVFATIFGLATSLGYGAEQVAAGLNELFGITPTDVVKVILIIGITAIAVGSVVAGLDAGVKRLSEINMIMAVLLLLFVFFSGPTLDLISGFVIGLKDYVVYSFPLSNPVGREDTSFFHGWTTFYWAWWIAWSPFVGMFIARVSKGRTIREFMVCVLIVPTLFCLLWMTVFGGTAIEQMAGGYDGVRDTVQNWTPELALYRLLDNLPMSYLMSLVSLILIVIFFVTSSDSGSLVIDTITAGGILNPPVPQRVFWCTFEGMVAIALLLGGGLGSLQAATVSTGFPFCIVLLVMCFSLYKGLKHEQV</sequence>
<feature type="transmembrane region" description="Helical" evidence="8">
    <location>
        <begin position="251"/>
        <end position="272"/>
    </location>
</feature>
<protein>
    <submittedName>
        <fullName evidence="9">BCCT family transporter</fullName>
    </submittedName>
</protein>
<feature type="transmembrane region" description="Helical" evidence="8">
    <location>
        <begin position="423"/>
        <end position="441"/>
    </location>
</feature>
<accession>A0A8J7FF96</accession>
<dbReference type="NCBIfam" id="TIGR00842">
    <property type="entry name" value="bcct"/>
    <property type="match status" value="1"/>
</dbReference>
<dbReference type="Proteomes" id="UP000640333">
    <property type="component" value="Unassembled WGS sequence"/>
</dbReference>
<dbReference type="PANTHER" id="PTHR30047:SF7">
    <property type="entry name" value="HIGH-AFFINITY CHOLINE TRANSPORT PROTEIN"/>
    <property type="match status" value="1"/>
</dbReference>
<feature type="transmembrane region" description="Helical" evidence="8">
    <location>
        <begin position="162"/>
        <end position="185"/>
    </location>
</feature>
<reference evidence="9" key="1">
    <citation type="submission" date="2020-10" db="EMBL/GenBank/DDBJ databases">
        <title>Bacterium isolated from coastal waters sediment.</title>
        <authorList>
            <person name="Chen R.-J."/>
            <person name="Lu D.-C."/>
            <person name="Zhu K.-L."/>
            <person name="Du Z.-J."/>
        </authorList>
    </citation>
    <scope>NUCLEOTIDE SEQUENCE</scope>
    <source>
        <strain evidence="9">N1Y112</strain>
    </source>
</reference>
<feature type="transmembrane region" description="Helical" evidence="8">
    <location>
        <begin position="367"/>
        <end position="391"/>
    </location>
</feature>
<evidence type="ECO:0000256" key="7">
    <source>
        <dbReference type="ARBA" id="ARBA00023136"/>
    </source>
</evidence>
<evidence type="ECO:0000256" key="5">
    <source>
        <dbReference type="ARBA" id="ARBA00022692"/>
    </source>
</evidence>
<evidence type="ECO:0000313" key="9">
    <source>
        <dbReference type="EMBL" id="MBE9398359.1"/>
    </source>
</evidence>
<dbReference type="PANTHER" id="PTHR30047">
    <property type="entry name" value="HIGH-AFFINITY CHOLINE TRANSPORT PROTEIN-RELATED"/>
    <property type="match status" value="1"/>
</dbReference>
<evidence type="ECO:0000256" key="4">
    <source>
        <dbReference type="ARBA" id="ARBA00022475"/>
    </source>
</evidence>
<feature type="transmembrane region" description="Helical" evidence="8">
    <location>
        <begin position="492"/>
        <end position="512"/>
    </location>
</feature>
<evidence type="ECO:0000256" key="1">
    <source>
        <dbReference type="ARBA" id="ARBA00004651"/>
    </source>
</evidence>
<comment type="similarity">
    <text evidence="2">Belongs to the BCCT transporter (TC 2.A.15) family.</text>
</comment>
<evidence type="ECO:0000256" key="3">
    <source>
        <dbReference type="ARBA" id="ARBA00022448"/>
    </source>
</evidence>
<keyword evidence="3" id="KW-0813">Transport</keyword>
<dbReference type="Pfam" id="PF02028">
    <property type="entry name" value="BCCT"/>
    <property type="match status" value="1"/>
</dbReference>
<name>A0A8J7FF96_9GAMM</name>
<feature type="transmembrane region" description="Helical" evidence="8">
    <location>
        <begin position="331"/>
        <end position="355"/>
    </location>
</feature>
<dbReference type="RefSeq" id="WP_193953996.1">
    <property type="nucleotide sequence ID" value="NZ_JADEYS010000014.1"/>
</dbReference>
<keyword evidence="6 8" id="KW-1133">Transmembrane helix</keyword>
<evidence type="ECO:0000256" key="8">
    <source>
        <dbReference type="SAM" id="Phobius"/>
    </source>
</evidence>
<dbReference type="InterPro" id="IPR000060">
    <property type="entry name" value="BCCT_transptr"/>
</dbReference>
<dbReference type="AlphaFoldDB" id="A0A8J7FF96"/>
<keyword evidence="7 8" id="KW-0472">Membrane</keyword>
<gene>
    <name evidence="9" type="ORF">IOQ59_13940</name>
</gene>
<feature type="transmembrane region" description="Helical" evidence="8">
    <location>
        <begin position="34"/>
        <end position="54"/>
    </location>
</feature>
<keyword evidence="5 8" id="KW-0812">Transmembrane</keyword>
<feature type="transmembrane region" description="Helical" evidence="8">
    <location>
        <begin position="284"/>
        <end position="311"/>
    </location>
</feature>
<keyword evidence="10" id="KW-1185">Reference proteome</keyword>
<feature type="transmembrane region" description="Helical" evidence="8">
    <location>
        <begin position="113"/>
        <end position="133"/>
    </location>
</feature>
<evidence type="ECO:0000256" key="6">
    <source>
        <dbReference type="ARBA" id="ARBA00022989"/>
    </source>
</evidence>